<dbReference type="AlphaFoldDB" id="A0A161LK81"/>
<dbReference type="EMBL" id="BDCX01000004">
    <property type="protein sequence ID" value="GAT66267.1"/>
    <property type="molecule type" value="Genomic_DNA"/>
</dbReference>
<accession>A0A161LK81</accession>
<evidence type="ECO:0000256" key="1">
    <source>
        <dbReference type="SAM" id="MobiDB-lite"/>
    </source>
</evidence>
<feature type="compositionally biased region" description="Low complexity" evidence="1">
    <location>
        <begin position="1"/>
        <end position="12"/>
    </location>
</feature>
<evidence type="ECO:0000313" key="4">
    <source>
        <dbReference type="Proteomes" id="UP000077701"/>
    </source>
</evidence>
<comment type="caution">
    <text evidence="3">The sequence shown here is derived from an EMBL/GenBank/DDBJ whole genome shotgun (WGS) entry which is preliminary data.</text>
</comment>
<evidence type="ECO:0000256" key="2">
    <source>
        <dbReference type="SAM" id="Phobius"/>
    </source>
</evidence>
<name>A0A161LK81_9ACTN</name>
<feature type="transmembrane region" description="Helical" evidence="2">
    <location>
        <begin position="42"/>
        <end position="61"/>
    </location>
</feature>
<reference evidence="3 4" key="1">
    <citation type="journal article" date="2016" name="Genome Announc.">
        <title>Draft Genome Sequence of Planomonospora sphaerica JCM9374, a Rare Actinomycete.</title>
        <authorList>
            <person name="Dohra H."/>
            <person name="Suzuki T."/>
            <person name="Inoue Y."/>
            <person name="Kodani S."/>
        </authorList>
    </citation>
    <scope>NUCLEOTIDE SEQUENCE [LARGE SCALE GENOMIC DNA]</scope>
    <source>
        <strain evidence="3 4">JCM 9374</strain>
    </source>
</reference>
<protein>
    <submittedName>
        <fullName evidence="3">Uncharacterized protein</fullName>
    </submittedName>
</protein>
<keyword evidence="2" id="KW-0812">Transmembrane</keyword>
<feature type="region of interest" description="Disordered" evidence="1">
    <location>
        <begin position="1"/>
        <end position="23"/>
    </location>
</feature>
<keyword evidence="4" id="KW-1185">Reference proteome</keyword>
<feature type="transmembrane region" description="Helical" evidence="2">
    <location>
        <begin position="220"/>
        <end position="241"/>
    </location>
</feature>
<feature type="transmembrane region" description="Helical" evidence="2">
    <location>
        <begin position="280"/>
        <end position="305"/>
    </location>
</feature>
<dbReference type="STRING" id="161355.PS9374_01915"/>
<proteinExistence type="predicted"/>
<dbReference type="RefSeq" id="WP_068896407.1">
    <property type="nucleotide sequence ID" value="NZ_BDCX01000004.1"/>
</dbReference>
<feature type="transmembrane region" description="Helical" evidence="2">
    <location>
        <begin position="356"/>
        <end position="375"/>
    </location>
</feature>
<keyword evidence="2" id="KW-0472">Membrane</keyword>
<dbReference type="Proteomes" id="UP000077701">
    <property type="component" value="Unassembled WGS sequence"/>
</dbReference>
<organism evidence="3 4">
    <name type="scientific">Planomonospora sphaerica</name>
    <dbReference type="NCBI Taxonomy" id="161355"/>
    <lineage>
        <taxon>Bacteria</taxon>
        <taxon>Bacillati</taxon>
        <taxon>Actinomycetota</taxon>
        <taxon>Actinomycetes</taxon>
        <taxon>Streptosporangiales</taxon>
        <taxon>Streptosporangiaceae</taxon>
        <taxon>Planomonospora</taxon>
    </lineage>
</organism>
<dbReference type="OrthoDB" id="3804146at2"/>
<sequence length="441" mass="47729">MPGTSAASSSSPSAPPASPPQAAGRAPARLTAYSLPLHTFRVFGACALSLVLWFSAGRAVRAALMWAGTELAHGDYRQVRIVVTTLIFTLIVLNELVVMVGMLHSVRGALREIRVRRAEDEGADESLFGALNRTTLLFATIYLAWSFHREDAQEFISLDSMKRIDQDLQGSLAGIESEAGTILLGLDMRISAGIAVAAYILRTLFAWLHMNGRVRGGGVLTAFFELGLAFYGLNALFALAASRADWLDERAAVAAVKGWFEDLEKTLPWWKGFWEGVGDLWPLLVDALIEPLAWLAVAALVYGAFAEDTRAVVRGTRLETVADRVERTHALTRTTMSGATVGFRDRWVPPVHAFRLAVRGGAPLFGVFCLCYVALQVGADYADRSIRALVGSDFPFFWTLFSSPVEFAVDLVAGVLTACLLAAAFDIAATRSREAGQALTA</sequence>
<reference evidence="4" key="2">
    <citation type="submission" date="2016-04" db="EMBL/GenBank/DDBJ databases">
        <title>Planomonospora sphaerica JCM9374 whole genome shotgun sequence.</title>
        <authorList>
            <person name="Suzuki T."/>
            <person name="Dohra H."/>
            <person name="Kodani S."/>
        </authorList>
    </citation>
    <scope>NUCLEOTIDE SEQUENCE [LARGE SCALE GENOMIC DNA]</scope>
    <source>
        <strain evidence="4">JCM 9374</strain>
    </source>
</reference>
<evidence type="ECO:0000313" key="3">
    <source>
        <dbReference type="EMBL" id="GAT66267.1"/>
    </source>
</evidence>
<gene>
    <name evidence="3" type="ORF">PS9374_01915</name>
</gene>
<keyword evidence="2" id="KW-1133">Transmembrane helix</keyword>
<feature type="transmembrane region" description="Helical" evidence="2">
    <location>
        <begin position="190"/>
        <end position="208"/>
    </location>
</feature>
<feature type="transmembrane region" description="Helical" evidence="2">
    <location>
        <begin position="407"/>
        <end position="429"/>
    </location>
</feature>
<feature type="transmembrane region" description="Helical" evidence="2">
    <location>
        <begin position="81"/>
        <end position="106"/>
    </location>
</feature>